<dbReference type="PRINTS" id="PR00449">
    <property type="entry name" value="RASTRNSFRMNG"/>
</dbReference>
<dbReference type="Proteomes" id="UP001250662">
    <property type="component" value="Unassembled WGS sequence"/>
</dbReference>
<accession>A0ABU3BGB6</accession>
<dbReference type="PANTHER" id="PTHR47981">
    <property type="entry name" value="RAB FAMILY"/>
    <property type="match status" value="1"/>
</dbReference>
<proteinExistence type="inferred from homology"/>
<dbReference type="InterPro" id="IPR027417">
    <property type="entry name" value="P-loop_NTPase"/>
</dbReference>
<dbReference type="Pfam" id="PF00071">
    <property type="entry name" value="Ras"/>
    <property type="match status" value="1"/>
</dbReference>
<sequence length="166" mass="18641">MQKSKKIVLLGHFGVGKTSLIRQFVNSSFSESYKVTIGVHISKKELIIETLGPLSLIIWDIEGTKDLTSVRDAYLLGTDGVLYVFDITRPKSYENIQDDLKIIKQKCPKASIQIIGNKLDLIEKEVLNQLDKKNQLTYDFLTSAKTGEHVNTAFLNLAKNCILPKS</sequence>
<comment type="caution">
    <text evidence="4">The sequence shown here is derived from an EMBL/GenBank/DDBJ whole genome shotgun (WGS) entry which is preliminary data.</text>
</comment>
<dbReference type="RefSeq" id="WP_311387338.1">
    <property type="nucleotide sequence ID" value="NZ_JAVRHU010000001.1"/>
</dbReference>
<evidence type="ECO:0000256" key="1">
    <source>
        <dbReference type="ARBA" id="ARBA00006270"/>
    </source>
</evidence>
<keyword evidence="2" id="KW-0547">Nucleotide-binding</keyword>
<dbReference type="EMBL" id="JAVRHU010000001">
    <property type="protein sequence ID" value="MDT0621189.1"/>
    <property type="molecule type" value="Genomic_DNA"/>
</dbReference>
<dbReference type="SUPFAM" id="SSF52540">
    <property type="entry name" value="P-loop containing nucleoside triphosphate hydrolases"/>
    <property type="match status" value="1"/>
</dbReference>
<evidence type="ECO:0000256" key="2">
    <source>
        <dbReference type="ARBA" id="ARBA00022741"/>
    </source>
</evidence>
<dbReference type="PROSITE" id="PS51421">
    <property type="entry name" value="RAS"/>
    <property type="match status" value="1"/>
</dbReference>
<comment type="similarity">
    <text evidence="1">Belongs to the small GTPase superfamily. Rab family.</text>
</comment>
<reference evidence="4 5" key="1">
    <citation type="submission" date="2023-09" db="EMBL/GenBank/DDBJ databases">
        <authorList>
            <person name="Rey-Velasco X."/>
        </authorList>
    </citation>
    <scope>NUCLEOTIDE SEQUENCE [LARGE SCALE GENOMIC DNA]</scope>
    <source>
        <strain evidence="4 5">P007</strain>
    </source>
</reference>
<keyword evidence="3" id="KW-0342">GTP-binding</keyword>
<dbReference type="InterPro" id="IPR005225">
    <property type="entry name" value="Small_GTP-bd"/>
</dbReference>
<dbReference type="SMART" id="SM00175">
    <property type="entry name" value="RAB"/>
    <property type="match status" value="1"/>
</dbReference>
<gene>
    <name evidence="4" type="ORF">RM520_06115</name>
</gene>
<dbReference type="NCBIfam" id="TIGR00231">
    <property type="entry name" value="small_GTP"/>
    <property type="match status" value="1"/>
</dbReference>
<dbReference type="PANTHER" id="PTHR47981:SF20">
    <property type="entry name" value="RAS-RELATED PROTEIN RAB-7A"/>
    <property type="match status" value="1"/>
</dbReference>
<dbReference type="SMART" id="SM00173">
    <property type="entry name" value="RAS"/>
    <property type="match status" value="1"/>
</dbReference>
<evidence type="ECO:0000313" key="5">
    <source>
        <dbReference type="Proteomes" id="UP001250662"/>
    </source>
</evidence>
<dbReference type="SMART" id="SM00174">
    <property type="entry name" value="RHO"/>
    <property type="match status" value="1"/>
</dbReference>
<protein>
    <submittedName>
        <fullName evidence="4">Rab family GTPase</fullName>
    </submittedName>
</protein>
<dbReference type="Gene3D" id="3.40.50.300">
    <property type="entry name" value="P-loop containing nucleotide triphosphate hydrolases"/>
    <property type="match status" value="1"/>
</dbReference>
<dbReference type="PROSITE" id="PS51419">
    <property type="entry name" value="RAB"/>
    <property type="match status" value="1"/>
</dbReference>
<keyword evidence="5" id="KW-1185">Reference proteome</keyword>
<organism evidence="4 5">
    <name type="scientific">Croceitalea vernalis</name>
    <dbReference type="NCBI Taxonomy" id="3075599"/>
    <lineage>
        <taxon>Bacteria</taxon>
        <taxon>Pseudomonadati</taxon>
        <taxon>Bacteroidota</taxon>
        <taxon>Flavobacteriia</taxon>
        <taxon>Flavobacteriales</taxon>
        <taxon>Flavobacteriaceae</taxon>
        <taxon>Croceitalea</taxon>
    </lineage>
</organism>
<evidence type="ECO:0000256" key="3">
    <source>
        <dbReference type="ARBA" id="ARBA00023134"/>
    </source>
</evidence>
<name>A0ABU3BGB6_9FLAO</name>
<dbReference type="CDD" id="cd00154">
    <property type="entry name" value="Rab"/>
    <property type="match status" value="1"/>
</dbReference>
<evidence type="ECO:0000313" key="4">
    <source>
        <dbReference type="EMBL" id="MDT0621189.1"/>
    </source>
</evidence>
<dbReference type="InterPro" id="IPR001806">
    <property type="entry name" value="Small_GTPase"/>
</dbReference>